<proteinExistence type="predicted"/>
<sequence>MSRVGVSGHELEGIQRLDKNRQLATYLRAQRANSKHYAAEGKAVVSAWSPLAMEDTANKRNIPRSPSPHPEVFAVGFDTPVLKPRTKLRKKEPTSQDEKREKQQKPERPNIPESPLERERASKSKTDRKSLPKKSTTTKRPAISTSDDEHEARLTERRERKRAKRAIVRSPDHPPDEAHEEEEPKNKSKRPKAKSKSKKEKAIPGFALMYGLNATNVGSNRLTMKPPINMGVFSKGKASAKTTAATTAKKGQSANLFSEIAFLNKSKQIHQQDNENEHSSSDDDEESLPNDHSTHTAKQQLGKKGLKPGVTKKPVKLRSRSPSSTSSSSDLSGQPLAKGKKCTKRAESIVWDIEREDASTLPTHSPTRDKASIVSGTIIVNARRLQNMNAYELCKSKQTSSIDVDPEERTAEPDIDTASVSLHPSDSASQVKPQAPYQINTPVSRFFATQPLPLNNHTSRNIARTGSPLSGNPADSQRLAAVPGPAPMEITDDNDISLSNSKGQTSYDNLPVDIAFPEVYDIEPFDVKAVHSGLSATQENAFGNVHLRPSVHPSVHLDFYEQLGEEDSLLCVDTLESPSIEIDAAATFYHMDPHRPYTKVPLWCSDFDEEASPVIYSLPLDSDDELTFLDSESMLFIEQSCQDYEDAHWEEDSTTEYTVYGQELLADFEFDATLDDDPEYELDIAPGGGDYDYDDLPFGELSISNDNLDMDCEMLDEDVSDLSLAPTESSIAPQRFYQGRALLLGLSDPGVISPVVLRREAGSRPVSVAEKDVVRGLRGHWQPQRF</sequence>
<feature type="region of interest" description="Disordered" evidence="1">
    <location>
        <begin position="58"/>
        <end position="205"/>
    </location>
</feature>
<feature type="compositionally biased region" description="Basic and acidic residues" evidence="1">
    <location>
        <begin position="170"/>
        <end position="186"/>
    </location>
</feature>
<dbReference type="Proteomes" id="UP000027073">
    <property type="component" value="Unassembled WGS sequence"/>
</dbReference>
<dbReference type="STRING" id="1137138.A0A067P065"/>
<feature type="compositionally biased region" description="Polar residues" evidence="1">
    <location>
        <begin position="454"/>
        <end position="475"/>
    </location>
</feature>
<feature type="compositionally biased region" description="Basic and acidic residues" evidence="1">
    <location>
        <begin position="270"/>
        <end position="281"/>
    </location>
</feature>
<dbReference type="HOGENOM" id="CLU_017237_0_0_1"/>
<dbReference type="InParanoid" id="A0A067P065"/>
<dbReference type="VEuPathDB" id="FungiDB:PLEOSDRAFT_173459"/>
<evidence type="ECO:0000313" key="3">
    <source>
        <dbReference type="Proteomes" id="UP000027073"/>
    </source>
</evidence>
<feature type="region of interest" description="Disordered" evidence="1">
    <location>
        <begin position="269"/>
        <end position="341"/>
    </location>
</feature>
<organism evidence="2 3">
    <name type="scientific">Pleurotus ostreatus (strain PC15)</name>
    <name type="common">Oyster mushroom</name>
    <dbReference type="NCBI Taxonomy" id="1137138"/>
    <lineage>
        <taxon>Eukaryota</taxon>
        <taxon>Fungi</taxon>
        <taxon>Dikarya</taxon>
        <taxon>Basidiomycota</taxon>
        <taxon>Agaricomycotina</taxon>
        <taxon>Agaricomycetes</taxon>
        <taxon>Agaricomycetidae</taxon>
        <taxon>Agaricales</taxon>
        <taxon>Pleurotineae</taxon>
        <taxon>Pleurotaceae</taxon>
        <taxon>Pleurotus</taxon>
    </lineage>
</organism>
<name>A0A067P065_PLEO1</name>
<gene>
    <name evidence="2" type="ORF">PLEOSDRAFT_173459</name>
</gene>
<dbReference type="OrthoDB" id="2537141at2759"/>
<feature type="compositionally biased region" description="Low complexity" evidence="1">
    <location>
        <begin position="320"/>
        <end position="332"/>
    </location>
</feature>
<feature type="compositionally biased region" description="Basic and acidic residues" evidence="1">
    <location>
        <begin position="91"/>
        <end position="130"/>
    </location>
</feature>
<dbReference type="EMBL" id="KL198007">
    <property type="protein sequence ID" value="KDQ29251.1"/>
    <property type="molecule type" value="Genomic_DNA"/>
</dbReference>
<feature type="compositionally biased region" description="Basic residues" evidence="1">
    <location>
        <begin position="187"/>
        <end position="199"/>
    </location>
</feature>
<dbReference type="AlphaFoldDB" id="A0A067P065"/>
<evidence type="ECO:0000256" key="1">
    <source>
        <dbReference type="SAM" id="MobiDB-lite"/>
    </source>
</evidence>
<reference evidence="3" key="1">
    <citation type="journal article" date="2014" name="Proc. Natl. Acad. Sci. U.S.A.">
        <title>Extensive sampling of basidiomycete genomes demonstrates inadequacy of the white-rot/brown-rot paradigm for wood decay fungi.</title>
        <authorList>
            <person name="Riley R."/>
            <person name="Salamov A.A."/>
            <person name="Brown D.W."/>
            <person name="Nagy L.G."/>
            <person name="Floudas D."/>
            <person name="Held B.W."/>
            <person name="Levasseur A."/>
            <person name="Lombard V."/>
            <person name="Morin E."/>
            <person name="Otillar R."/>
            <person name="Lindquist E.A."/>
            <person name="Sun H."/>
            <person name="LaButti K.M."/>
            <person name="Schmutz J."/>
            <person name="Jabbour D."/>
            <person name="Luo H."/>
            <person name="Baker S.E."/>
            <person name="Pisabarro A.G."/>
            <person name="Walton J.D."/>
            <person name="Blanchette R.A."/>
            <person name="Henrissat B."/>
            <person name="Martin F."/>
            <person name="Cullen D."/>
            <person name="Hibbett D.S."/>
            <person name="Grigoriev I.V."/>
        </authorList>
    </citation>
    <scope>NUCLEOTIDE SEQUENCE [LARGE SCALE GENOMIC DNA]</scope>
    <source>
        <strain evidence="3">PC15</strain>
    </source>
</reference>
<accession>A0A067P065</accession>
<protein>
    <submittedName>
        <fullName evidence="2">Uncharacterized protein</fullName>
    </submittedName>
</protein>
<feature type="compositionally biased region" description="Polar residues" evidence="1">
    <location>
        <begin position="133"/>
        <end position="145"/>
    </location>
</feature>
<feature type="region of interest" description="Disordered" evidence="1">
    <location>
        <begin position="454"/>
        <end position="478"/>
    </location>
</feature>
<evidence type="ECO:0000313" key="2">
    <source>
        <dbReference type="EMBL" id="KDQ29251.1"/>
    </source>
</evidence>